<organism evidence="1 2">
    <name type="scientific">Dyadobacter jiangsuensis</name>
    <dbReference type="NCBI Taxonomy" id="1591085"/>
    <lineage>
        <taxon>Bacteria</taxon>
        <taxon>Pseudomonadati</taxon>
        <taxon>Bacteroidota</taxon>
        <taxon>Cytophagia</taxon>
        <taxon>Cytophagales</taxon>
        <taxon>Spirosomataceae</taxon>
        <taxon>Dyadobacter</taxon>
    </lineage>
</organism>
<sequence length="36" mass="3897">MLNLKGGNAVFHLGADGPHCQPINANLSLLYHPNRL</sequence>
<comment type="caution">
    <text evidence="1">The sequence shown here is derived from an EMBL/GenBank/DDBJ whole genome shotgun (WGS) entry which is preliminary data.</text>
</comment>
<protein>
    <submittedName>
        <fullName evidence="1">Uncharacterized protein</fullName>
    </submittedName>
</protein>
<dbReference type="AlphaFoldDB" id="A0A2P8FTP5"/>
<reference evidence="1 2" key="1">
    <citation type="submission" date="2018-03" db="EMBL/GenBank/DDBJ databases">
        <title>Genomic Encyclopedia of Archaeal and Bacterial Type Strains, Phase II (KMG-II): from individual species to whole genera.</title>
        <authorList>
            <person name="Goeker M."/>
        </authorList>
    </citation>
    <scope>NUCLEOTIDE SEQUENCE [LARGE SCALE GENOMIC DNA]</scope>
    <source>
        <strain evidence="1 2">DSM 29057</strain>
    </source>
</reference>
<dbReference type="EMBL" id="PYAS01000012">
    <property type="protein sequence ID" value="PSL25096.1"/>
    <property type="molecule type" value="Genomic_DNA"/>
</dbReference>
<evidence type="ECO:0000313" key="1">
    <source>
        <dbReference type="EMBL" id="PSL25096.1"/>
    </source>
</evidence>
<name>A0A2P8FTP5_9BACT</name>
<gene>
    <name evidence="1" type="ORF">CLV60_11212</name>
</gene>
<keyword evidence="2" id="KW-1185">Reference proteome</keyword>
<dbReference type="Proteomes" id="UP000241964">
    <property type="component" value="Unassembled WGS sequence"/>
</dbReference>
<accession>A0A2P8FTP5</accession>
<proteinExistence type="predicted"/>
<evidence type="ECO:0000313" key="2">
    <source>
        <dbReference type="Proteomes" id="UP000241964"/>
    </source>
</evidence>